<protein>
    <submittedName>
        <fullName evidence="5">Acyl-CoA thioesterase</fullName>
    </submittedName>
</protein>
<comment type="similarity">
    <text evidence="1">Belongs to the C/M/P thioester hydrolase family.</text>
</comment>
<dbReference type="GO" id="GO:0009062">
    <property type="term" value="P:fatty acid catabolic process"/>
    <property type="evidence" value="ECO:0007669"/>
    <property type="project" value="TreeGrafter"/>
</dbReference>
<name>A0A1I6J424_9GAMM</name>
<dbReference type="PANTHER" id="PTHR11066:SF34">
    <property type="entry name" value="ACYL-COENZYME A THIOESTERASE 8"/>
    <property type="match status" value="1"/>
</dbReference>
<dbReference type="InterPro" id="IPR049449">
    <property type="entry name" value="TesB_ACOT8-like_N"/>
</dbReference>
<dbReference type="STRING" id="650891.SAMN05216203_2628"/>
<feature type="domain" description="Acyl-CoA thioesterase-like N-terminal HotDog" evidence="3">
    <location>
        <begin position="17"/>
        <end position="101"/>
    </location>
</feature>
<dbReference type="EMBL" id="FOYW01000002">
    <property type="protein sequence ID" value="SFR73677.1"/>
    <property type="molecule type" value="Genomic_DNA"/>
</dbReference>
<feature type="domain" description="Acyl-CoA thioesterase-like C-terminal" evidence="4">
    <location>
        <begin position="122"/>
        <end position="259"/>
    </location>
</feature>
<keyword evidence="2" id="KW-0378">Hydrolase</keyword>
<dbReference type="GO" id="GO:0005829">
    <property type="term" value="C:cytosol"/>
    <property type="evidence" value="ECO:0007669"/>
    <property type="project" value="TreeGrafter"/>
</dbReference>
<keyword evidence="6" id="KW-1185">Reference proteome</keyword>
<gene>
    <name evidence="5" type="ORF">SAMN05216203_2628</name>
</gene>
<dbReference type="GO" id="GO:0047617">
    <property type="term" value="F:fatty acyl-CoA hydrolase activity"/>
    <property type="evidence" value="ECO:0007669"/>
    <property type="project" value="InterPro"/>
</dbReference>
<evidence type="ECO:0000256" key="2">
    <source>
        <dbReference type="ARBA" id="ARBA00022801"/>
    </source>
</evidence>
<organism evidence="5 6">
    <name type="scientific">Marinobacter daqiaonensis</name>
    <dbReference type="NCBI Taxonomy" id="650891"/>
    <lineage>
        <taxon>Bacteria</taxon>
        <taxon>Pseudomonadati</taxon>
        <taxon>Pseudomonadota</taxon>
        <taxon>Gammaproteobacteria</taxon>
        <taxon>Pseudomonadales</taxon>
        <taxon>Marinobacteraceae</taxon>
        <taxon>Marinobacter</taxon>
    </lineage>
</organism>
<dbReference type="SUPFAM" id="SSF54637">
    <property type="entry name" value="Thioesterase/thiol ester dehydrase-isomerase"/>
    <property type="match status" value="2"/>
</dbReference>
<dbReference type="AlphaFoldDB" id="A0A1I6J424"/>
<dbReference type="InterPro" id="IPR029069">
    <property type="entry name" value="HotDog_dom_sf"/>
</dbReference>
<dbReference type="Pfam" id="PF13622">
    <property type="entry name" value="4HBT_3"/>
    <property type="match status" value="1"/>
</dbReference>
<dbReference type="Pfam" id="PF20789">
    <property type="entry name" value="4HBT_3C"/>
    <property type="match status" value="1"/>
</dbReference>
<evidence type="ECO:0000259" key="3">
    <source>
        <dbReference type="Pfam" id="PF13622"/>
    </source>
</evidence>
<dbReference type="InterPro" id="IPR049450">
    <property type="entry name" value="ACOT8-like_C"/>
</dbReference>
<dbReference type="InterPro" id="IPR042171">
    <property type="entry name" value="Acyl-CoA_hotdog"/>
</dbReference>
<dbReference type="Gene3D" id="2.40.160.210">
    <property type="entry name" value="Acyl-CoA thioesterase, double hotdog domain"/>
    <property type="match status" value="1"/>
</dbReference>
<proteinExistence type="inferred from homology"/>
<evidence type="ECO:0000313" key="6">
    <source>
        <dbReference type="Proteomes" id="UP000198644"/>
    </source>
</evidence>
<evidence type="ECO:0000259" key="4">
    <source>
        <dbReference type="Pfam" id="PF20789"/>
    </source>
</evidence>
<dbReference type="Proteomes" id="UP000198644">
    <property type="component" value="Unassembled WGS sequence"/>
</dbReference>
<reference evidence="5 6" key="1">
    <citation type="submission" date="2016-10" db="EMBL/GenBank/DDBJ databases">
        <authorList>
            <person name="de Groot N.N."/>
        </authorList>
    </citation>
    <scope>NUCLEOTIDE SEQUENCE [LARGE SCALE GENOMIC DNA]</scope>
    <source>
        <strain evidence="5 6">CGMCC 1.9167</strain>
    </source>
</reference>
<dbReference type="CDD" id="cd03444">
    <property type="entry name" value="Thioesterase_II_repeat1"/>
    <property type="match status" value="1"/>
</dbReference>
<evidence type="ECO:0000256" key="1">
    <source>
        <dbReference type="ARBA" id="ARBA00006538"/>
    </source>
</evidence>
<evidence type="ECO:0000313" key="5">
    <source>
        <dbReference type="EMBL" id="SFR73677.1"/>
    </source>
</evidence>
<dbReference type="RefSeq" id="WP_092013881.1">
    <property type="nucleotide sequence ID" value="NZ_FOYW01000002.1"/>
</dbReference>
<dbReference type="InterPro" id="IPR003703">
    <property type="entry name" value="Acyl_CoA_thio"/>
</dbReference>
<dbReference type="GO" id="GO:0006637">
    <property type="term" value="P:acyl-CoA metabolic process"/>
    <property type="evidence" value="ECO:0007669"/>
    <property type="project" value="InterPro"/>
</dbReference>
<accession>A0A1I6J424</accession>
<dbReference type="PANTHER" id="PTHR11066">
    <property type="entry name" value="ACYL-COA THIOESTERASE"/>
    <property type="match status" value="1"/>
</dbReference>
<sequence length="261" mass="28442">MTFEELLAASAGDQLIIPESWAQGRATFGGLTGALAFDRMKEVVTPGRPMRAMQVSFVGPVEPDLPVTMEAELLREGKAVSQTMVRMVQDGSTRLVALGSYGGGRESAVTVPPVAAPEAPAPEDCRPTPYIEGLMPSFTQFIEMRWCFGGLPFSGKDHREMGGWMQFREPPAELGDAGVIGLIDAWPAAILQHLTERVPASSLSWSVELVHPRPEVKPDEWLLYRATTDQAGEGYGHIHAEIWNRKGELVAISRQTVVVFG</sequence>
<dbReference type="OrthoDB" id="7059210at2"/>